<dbReference type="AlphaFoldDB" id="A0A0L0RZP2"/>
<sequence length="460" mass="47818">MQSPRPLLQQLARPPAMFSSTSTSTTTGTASTAAARPAAGLTLPLGRFYPLTMAGIALPGLPPLAAAGALSASSLVPTPFAQFKAAAPFRAPTPPAAAADAKDSEGYIVTEEDQKIGLGYAPGTIKPFVCRGCSRRWKAREGFVTHMPGCPCPYPTKVAATLARGKARWAAAAAMRARSPPVAKKSRRGRNRPGENKENVPPKDATATATPPRPETAASAPIAEPVAQVQGGQAVDATPSAATLQAPRNTAAAATTSPPHIAPSQLSSLILPMDPRLRVWRRPAPEPSTDVEMTDDDENEIDESDSGATSTPDVAKRRRTESWSPATPHGTLASPASLLALGEYLATPATTPCPVGVRRAGTDAWMGSPLTSPRDDAPPSPDLWQWTAAAAGRVVGTGSSLWAAAGLEDTVPLPPPMDDAMSLLPTPMSDAMSLMSEEALRVDAGAAGWDETFEDMISFD</sequence>
<gene>
    <name evidence="2" type="ORF">AMAG_01441</name>
</gene>
<feature type="region of interest" description="Disordered" evidence="1">
    <location>
        <begin position="1"/>
        <end position="34"/>
    </location>
</feature>
<reference evidence="2 3" key="1">
    <citation type="submission" date="2009-11" db="EMBL/GenBank/DDBJ databases">
        <title>Annotation of Allomyces macrogynus ATCC 38327.</title>
        <authorList>
            <consortium name="The Broad Institute Genome Sequencing Platform"/>
            <person name="Russ C."/>
            <person name="Cuomo C."/>
            <person name="Burger G."/>
            <person name="Gray M.W."/>
            <person name="Holland P.W.H."/>
            <person name="King N."/>
            <person name="Lang F.B.F."/>
            <person name="Roger A.J."/>
            <person name="Ruiz-Trillo I."/>
            <person name="Young S.K."/>
            <person name="Zeng Q."/>
            <person name="Gargeya S."/>
            <person name="Fitzgerald M."/>
            <person name="Haas B."/>
            <person name="Abouelleil A."/>
            <person name="Alvarado L."/>
            <person name="Arachchi H.M."/>
            <person name="Berlin A."/>
            <person name="Chapman S.B."/>
            <person name="Gearin G."/>
            <person name="Goldberg J."/>
            <person name="Griggs A."/>
            <person name="Gujja S."/>
            <person name="Hansen M."/>
            <person name="Heiman D."/>
            <person name="Howarth C."/>
            <person name="Larimer J."/>
            <person name="Lui A."/>
            <person name="MacDonald P.J.P."/>
            <person name="McCowen C."/>
            <person name="Montmayeur A."/>
            <person name="Murphy C."/>
            <person name="Neiman D."/>
            <person name="Pearson M."/>
            <person name="Priest M."/>
            <person name="Roberts A."/>
            <person name="Saif S."/>
            <person name="Shea T."/>
            <person name="Sisk P."/>
            <person name="Stolte C."/>
            <person name="Sykes S."/>
            <person name="Wortman J."/>
            <person name="Nusbaum C."/>
            <person name="Birren B."/>
        </authorList>
    </citation>
    <scope>NUCLEOTIDE SEQUENCE [LARGE SCALE GENOMIC DNA]</scope>
    <source>
        <strain evidence="2 3">ATCC 38327</strain>
    </source>
</reference>
<organism evidence="2 3">
    <name type="scientific">Allomyces macrogynus (strain ATCC 38327)</name>
    <name type="common">Allomyces javanicus var. macrogynus</name>
    <dbReference type="NCBI Taxonomy" id="578462"/>
    <lineage>
        <taxon>Eukaryota</taxon>
        <taxon>Fungi</taxon>
        <taxon>Fungi incertae sedis</taxon>
        <taxon>Blastocladiomycota</taxon>
        <taxon>Blastocladiomycetes</taxon>
        <taxon>Blastocladiales</taxon>
        <taxon>Blastocladiaceae</taxon>
        <taxon>Allomyces</taxon>
    </lineage>
</organism>
<feature type="compositionally biased region" description="Low complexity" evidence="1">
    <location>
        <begin position="202"/>
        <end position="219"/>
    </location>
</feature>
<accession>A0A0L0RZP2</accession>
<reference evidence="3" key="2">
    <citation type="submission" date="2009-11" db="EMBL/GenBank/DDBJ databases">
        <title>The Genome Sequence of Allomyces macrogynus strain ATCC 38327.</title>
        <authorList>
            <consortium name="The Broad Institute Genome Sequencing Platform"/>
            <person name="Russ C."/>
            <person name="Cuomo C."/>
            <person name="Shea T."/>
            <person name="Young S.K."/>
            <person name="Zeng Q."/>
            <person name="Koehrsen M."/>
            <person name="Haas B."/>
            <person name="Borodovsky M."/>
            <person name="Guigo R."/>
            <person name="Alvarado L."/>
            <person name="Berlin A."/>
            <person name="Borenstein D."/>
            <person name="Chen Z."/>
            <person name="Engels R."/>
            <person name="Freedman E."/>
            <person name="Gellesch M."/>
            <person name="Goldberg J."/>
            <person name="Griggs A."/>
            <person name="Gujja S."/>
            <person name="Heiman D."/>
            <person name="Hepburn T."/>
            <person name="Howarth C."/>
            <person name="Jen D."/>
            <person name="Larson L."/>
            <person name="Lewis B."/>
            <person name="Mehta T."/>
            <person name="Park D."/>
            <person name="Pearson M."/>
            <person name="Roberts A."/>
            <person name="Saif S."/>
            <person name="Shenoy N."/>
            <person name="Sisk P."/>
            <person name="Stolte C."/>
            <person name="Sykes S."/>
            <person name="Walk T."/>
            <person name="White J."/>
            <person name="Yandava C."/>
            <person name="Burger G."/>
            <person name="Gray M.W."/>
            <person name="Holland P.W.H."/>
            <person name="King N."/>
            <person name="Lang F.B.F."/>
            <person name="Roger A.J."/>
            <person name="Ruiz-Trillo I."/>
            <person name="Lander E."/>
            <person name="Nusbaum C."/>
        </authorList>
    </citation>
    <scope>NUCLEOTIDE SEQUENCE [LARGE SCALE GENOMIC DNA]</scope>
    <source>
        <strain evidence="3">ATCC 38327</strain>
    </source>
</reference>
<feature type="region of interest" description="Disordered" evidence="1">
    <location>
        <begin position="246"/>
        <end position="268"/>
    </location>
</feature>
<dbReference type="EMBL" id="GG745329">
    <property type="protein sequence ID" value="KNE55551.1"/>
    <property type="molecule type" value="Genomic_DNA"/>
</dbReference>
<feature type="compositionally biased region" description="Basic and acidic residues" evidence="1">
    <location>
        <begin position="192"/>
        <end position="201"/>
    </location>
</feature>
<proteinExistence type="predicted"/>
<dbReference type="VEuPathDB" id="FungiDB:AMAG_01441"/>
<feature type="region of interest" description="Disordered" evidence="1">
    <location>
        <begin position="280"/>
        <end position="332"/>
    </location>
</feature>
<evidence type="ECO:0000256" key="1">
    <source>
        <dbReference type="SAM" id="MobiDB-lite"/>
    </source>
</evidence>
<protein>
    <submittedName>
        <fullName evidence="2">Uncharacterized protein</fullName>
    </submittedName>
</protein>
<name>A0A0L0RZP2_ALLM3</name>
<evidence type="ECO:0000313" key="2">
    <source>
        <dbReference type="EMBL" id="KNE55551.1"/>
    </source>
</evidence>
<feature type="region of interest" description="Disordered" evidence="1">
    <location>
        <begin position="172"/>
        <end position="219"/>
    </location>
</feature>
<keyword evidence="3" id="KW-1185">Reference proteome</keyword>
<feature type="compositionally biased region" description="Acidic residues" evidence="1">
    <location>
        <begin position="292"/>
        <end position="305"/>
    </location>
</feature>
<dbReference type="OrthoDB" id="5591310at2759"/>
<dbReference type="Proteomes" id="UP000054350">
    <property type="component" value="Unassembled WGS sequence"/>
</dbReference>
<evidence type="ECO:0000313" key="3">
    <source>
        <dbReference type="Proteomes" id="UP000054350"/>
    </source>
</evidence>